<dbReference type="InterPro" id="IPR042566">
    <property type="entry name" value="L1_C"/>
</dbReference>
<evidence type="ECO:0000256" key="1">
    <source>
        <dbReference type="SAM" id="MobiDB-lite"/>
    </source>
</evidence>
<dbReference type="Proteomes" id="UP001066276">
    <property type="component" value="Chromosome 4_2"/>
</dbReference>
<sequence length="187" mass="20882">MHSKDRYYILKQARMQERLIVDSSRVSIFPDVSKEVHRQRAAFTAAKQKLSELEIAYSMQFPAQLRVVAPMGVEFFNSPQEVWSWLDLLPNLAPSGPSQHRKRKLRPRSNQRVLSARINPPTAEEVQEERQWVVAAVASLGGSSLSNMSPTREVSGEQTDSDNDSLASSHSSVVLPAVTPGTANERI</sequence>
<name>A0AAV7SIW9_PLEWA</name>
<evidence type="ECO:0000313" key="2">
    <source>
        <dbReference type="EMBL" id="KAJ1164037.1"/>
    </source>
</evidence>
<dbReference type="Gene3D" id="3.30.250.20">
    <property type="entry name" value="L1 transposable element, C-terminal domain"/>
    <property type="match status" value="1"/>
</dbReference>
<feature type="compositionally biased region" description="Polar residues" evidence="1">
    <location>
        <begin position="147"/>
        <end position="158"/>
    </location>
</feature>
<protein>
    <submittedName>
        <fullName evidence="2">Uncharacterized protein</fullName>
    </submittedName>
</protein>
<proteinExistence type="predicted"/>
<feature type="compositionally biased region" description="Basic residues" evidence="1">
    <location>
        <begin position="99"/>
        <end position="109"/>
    </location>
</feature>
<keyword evidence="3" id="KW-1185">Reference proteome</keyword>
<comment type="caution">
    <text evidence="2">The sequence shown here is derived from an EMBL/GenBank/DDBJ whole genome shotgun (WGS) entry which is preliminary data.</text>
</comment>
<accession>A0AAV7SIW9</accession>
<gene>
    <name evidence="2" type="ORF">NDU88_004484</name>
</gene>
<evidence type="ECO:0000313" key="3">
    <source>
        <dbReference type="Proteomes" id="UP001066276"/>
    </source>
</evidence>
<organism evidence="2 3">
    <name type="scientific">Pleurodeles waltl</name>
    <name type="common">Iberian ribbed newt</name>
    <dbReference type="NCBI Taxonomy" id="8319"/>
    <lineage>
        <taxon>Eukaryota</taxon>
        <taxon>Metazoa</taxon>
        <taxon>Chordata</taxon>
        <taxon>Craniata</taxon>
        <taxon>Vertebrata</taxon>
        <taxon>Euteleostomi</taxon>
        <taxon>Amphibia</taxon>
        <taxon>Batrachia</taxon>
        <taxon>Caudata</taxon>
        <taxon>Salamandroidea</taxon>
        <taxon>Salamandridae</taxon>
        <taxon>Pleurodelinae</taxon>
        <taxon>Pleurodeles</taxon>
    </lineage>
</organism>
<dbReference type="EMBL" id="JANPWB010000008">
    <property type="protein sequence ID" value="KAJ1164037.1"/>
    <property type="molecule type" value="Genomic_DNA"/>
</dbReference>
<dbReference type="AlphaFoldDB" id="A0AAV7SIW9"/>
<reference evidence="2" key="1">
    <citation type="journal article" date="2022" name="bioRxiv">
        <title>Sequencing and chromosome-scale assembly of the giantPleurodeles waltlgenome.</title>
        <authorList>
            <person name="Brown T."/>
            <person name="Elewa A."/>
            <person name="Iarovenko S."/>
            <person name="Subramanian E."/>
            <person name="Araus A.J."/>
            <person name="Petzold A."/>
            <person name="Susuki M."/>
            <person name="Suzuki K.-i.T."/>
            <person name="Hayashi T."/>
            <person name="Toyoda A."/>
            <person name="Oliveira C."/>
            <person name="Osipova E."/>
            <person name="Leigh N.D."/>
            <person name="Simon A."/>
            <person name="Yun M.H."/>
        </authorList>
    </citation>
    <scope>NUCLEOTIDE SEQUENCE</scope>
    <source>
        <strain evidence="2">20211129_DDA</strain>
        <tissue evidence="2">Liver</tissue>
    </source>
</reference>
<feature type="region of interest" description="Disordered" evidence="1">
    <location>
        <begin position="95"/>
        <end position="122"/>
    </location>
</feature>
<feature type="region of interest" description="Disordered" evidence="1">
    <location>
        <begin position="144"/>
        <end position="187"/>
    </location>
</feature>